<dbReference type="RefSeq" id="XP_016614094.1">
    <property type="nucleotide sequence ID" value="XM_016769769.1"/>
</dbReference>
<name>A0A0D2H965_CLAB1</name>
<dbReference type="PROSITE" id="PS51257">
    <property type="entry name" value="PROKAR_LIPOPROTEIN"/>
    <property type="match status" value="1"/>
</dbReference>
<dbReference type="HOGENOM" id="CLU_005932_0_0_1"/>
<feature type="signal peptide" evidence="2">
    <location>
        <begin position="1"/>
        <end position="21"/>
    </location>
</feature>
<dbReference type="OrthoDB" id="3563678at2759"/>
<dbReference type="InterPro" id="IPR057230">
    <property type="entry name" value="DUF7908"/>
</dbReference>
<organism evidence="4 5">
    <name type="scientific">Cladophialophora bantiana (strain ATCC 10958 / CBS 173.52 / CDC B-1940 / NIH 8579)</name>
    <name type="common">Xylohypha bantiana</name>
    <dbReference type="NCBI Taxonomy" id="1442370"/>
    <lineage>
        <taxon>Eukaryota</taxon>
        <taxon>Fungi</taxon>
        <taxon>Dikarya</taxon>
        <taxon>Ascomycota</taxon>
        <taxon>Pezizomycotina</taxon>
        <taxon>Eurotiomycetes</taxon>
        <taxon>Chaetothyriomycetidae</taxon>
        <taxon>Chaetothyriales</taxon>
        <taxon>Herpotrichiellaceae</taxon>
        <taxon>Cladophialophora</taxon>
    </lineage>
</organism>
<feature type="region of interest" description="Disordered" evidence="1">
    <location>
        <begin position="237"/>
        <end position="292"/>
    </location>
</feature>
<feature type="region of interest" description="Disordered" evidence="1">
    <location>
        <begin position="422"/>
        <end position="583"/>
    </location>
</feature>
<dbReference type="EMBL" id="KN847004">
    <property type="protein sequence ID" value="KIW87425.1"/>
    <property type="molecule type" value="Genomic_DNA"/>
</dbReference>
<evidence type="ECO:0000259" key="3">
    <source>
        <dbReference type="Pfam" id="PF25485"/>
    </source>
</evidence>
<dbReference type="GeneID" id="27704989"/>
<feature type="compositionally biased region" description="Low complexity" evidence="1">
    <location>
        <begin position="237"/>
        <end position="284"/>
    </location>
</feature>
<dbReference type="Proteomes" id="UP000053789">
    <property type="component" value="Unassembled WGS sequence"/>
</dbReference>
<gene>
    <name evidence="4" type="ORF">Z519_12061</name>
</gene>
<dbReference type="VEuPathDB" id="FungiDB:Z519_12061"/>
<evidence type="ECO:0000256" key="2">
    <source>
        <dbReference type="SAM" id="SignalP"/>
    </source>
</evidence>
<feature type="compositionally biased region" description="Polar residues" evidence="1">
    <location>
        <begin position="437"/>
        <end position="447"/>
    </location>
</feature>
<dbReference type="Pfam" id="PF25485">
    <property type="entry name" value="DUF7908"/>
    <property type="match status" value="1"/>
</dbReference>
<accession>A0A0D2H965</accession>
<evidence type="ECO:0000256" key="1">
    <source>
        <dbReference type="SAM" id="MobiDB-lite"/>
    </source>
</evidence>
<evidence type="ECO:0000313" key="4">
    <source>
        <dbReference type="EMBL" id="KIW87425.1"/>
    </source>
</evidence>
<protein>
    <recommendedName>
        <fullName evidence="3">DUF7908 domain-containing protein</fullName>
    </recommendedName>
</protein>
<proteinExistence type="predicted"/>
<feature type="chain" id="PRO_5002243505" description="DUF7908 domain-containing protein" evidence="2">
    <location>
        <begin position="22"/>
        <end position="1306"/>
    </location>
</feature>
<keyword evidence="2" id="KW-0732">Signal</keyword>
<feature type="region of interest" description="Disordered" evidence="1">
    <location>
        <begin position="189"/>
        <end position="223"/>
    </location>
</feature>
<feature type="domain" description="DUF7908" evidence="3">
    <location>
        <begin position="67"/>
        <end position="182"/>
    </location>
</feature>
<keyword evidence="5" id="KW-1185">Reference proteome</keyword>
<feature type="compositionally biased region" description="Low complexity" evidence="1">
    <location>
        <begin position="448"/>
        <end position="583"/>
    </location>
</feature>
<sequence>MNSKVLIGIAFALRLFVSVSCYGTTISIGISSCPAIYTNSSTSSGASTTPTIIPGVRVYLTFALGGFTEYLTADGTITNDAQHAAAFAVTPFGQLMSGGNYVSTSGDVSSQPFAASPETPVMKRLPRIFTLFSILENDILVWKNDAFVGGQAIFCLSGSTLVIVFNGVLPQGCIRVQIGVIPTGNVIPSSTSSTTLLPQSSMTTTSDMSTPMQPPRSSSVSTSASVVSMSTTASFSESSVSTSGTSMSSPSPTDVTSPSSMPESSSSPVTSSTTLAAYPAPTTTGSPNCYDRSPFDGTVNNDYLILCDTDLSGFDLDVVAASDIAECIDACSSYVPGSQGPCVAVEFDILANTNPCHLKFDIGTVNRGANSFAQAAIVVNQPYSPNIVFSDPGVSSSQTSETESSTFVSGISTTTDVVSTLTTSSSIPSVGPSTSTYASPTSGMQQHPPSTAPSSSPLSMSSTVGGTSSEAGPGSGPASSSGPNSASTGQQQSSTMTTSRSPSSSSSSVTTVGSSLGSRSPTSPSMSVSSSSVSTSQPASSGPATTSQPTSQSSLSLTSTSLVTTSRSPSASTTVPLTSTTTTSYCSATPTTTNLCSTYNHQALNVNSDGYCYEVECATSLQGAVLTGNSTTATSLKSCVGYCTNYNVALPFGCVGVSYLGSSSGNGPNCLLLSSVTGTVFNANVDSARLLYAGYASITDPIFTPTSTTTQFPASSLSSTFATSSSITTSTTSYFPTSCAAAPTGSASACPGNSPTCYSYNFLGNNANFEIECATAFTGSSSQPLLTFDLTDCINQCQYANAIRVNSCLGVTFMVTDVSQGSINNCFPYSTLTCATRGNATFNSARMLYAGYSQMTDYNDPSFVCAGSGGTTSTTAPTSSSGASTLRASTTSVTQAATTASTASTTDLAQATSTNFPLAYPQDPVCNGNLMSTYEGGQLSVNPATGRYYDIECAADYTNPGNNPFGATTQPTYDSCANQCDIAAGQSTPCYAFSWTASSGLCTLFGRVSNGVQLTTNMTNAAGIHSGRWLSITVGSTTTSQPLQLYLARPIPFPVGPLAANSQTTRNYPGGTNTYYNGWSDTAHATVLDLSSQYGIQWRIFDHVQSTLWVTANFWFTNTPLGVTAVTQNQWSTNSRNSDTTPLSFPASNLPGYTLAPFWTYGHILGASQQGIYYQVDLISAGRYGISIEWFFSHYGQDNNVFHAVMTYDTGAPGVWSTYFFLAGASSGQYEDQGLRQTVGGQGDLNSATQYFTYCAGQQGCVTPGAKMTMDTTKVDVSQVMNYTAGLFNPANYGMGTWTWQTKPCC</sequence>
<evidence type="ECO:0000313" key="5">
    <source>
        <dbReference type="Proteomes" id="UP000053789"/>
    </source>
</evidence>
<reference evidence="4" key="1">
    <citation type="submission" date="2015-01" db="EMBL/GenBank/DDBJ databases">
        <title>The Genome Sequence of Cladophialophora bantiana CBS 173.52.</title>
        <authorList>
            <consortium name="The Broad Institute Genomics Platform"/>
            <person name="Cuomo C."/>
            <person name="de Hoog S."/>
            <person name="Gorbushina A."/>
            <person name="Stielow B."/>
            <person name="Teixiera M."/>
            <person name="Abouelleil A."/>
            <person name="Chapman S.B."/>
            <person name="Priest M."/>
            <person name="Young S.K."/>
            <person name="Wortman J."/>
            <person name="Nusbaum C."/>
            <person name="Birren B."/>
        </authorList>
    </citation>
    <scope>NUCLEOTIDE SEQUENCE [LARGE SCALE GENOMIC DNA]</scope>
    <source>
        <strain evidence="4">CBS 173.52</strain>
    </source>
</reference>
<feature type="compositionally biased region" description="Low complexity" evidence="1">
    <location>
        <begin position="422"/>
        <end position="436"/>
    </location>
</feature>